<feature type="compositionally biased region" description="Polar residues" evidence="1">
    <location>
        <begin position="115"/>
        <end position="126"/>
    </location>
</feature>
<evidence type="ECO:0000256" key="1">
    <source>
        <dbReference type="SAM" id="MobiDB-lite"/>
    </source>
</evidence>
<dbReference type="Proteomes" id="UP000729913">
    <property type="component" value="Unassembled WGS sequence"/>
</dbReference>
<comment type="caution">
    <text evidence="2">The sequence shown here is derived from an EMBL/GenBank/DDBJ whole genome shotgun (WGS) entry which is preliminary data.</text>
</comment>
<evidence type="ECO:0000313" key="3">
    <source>
        <dbReference type="Proteomes" id="UP000729913"/>
    </source>
</evidence>
<dbReference type="AlphaFoldDB" id="A0A8J5QRX8"/>
<gene>
    <name evidence="2" type="ORF">G9C98_004398</name>
</gene>
<feature type="region of interest" description="Disordered" evidence="1">
    <location>
        <begin position="68"/>
        <end position="126"/>
    </location>
</feature>
<dbReference type="EMBL" id="JAAOIC020000048">
    <property type="protein sequence ID" value="KAG8037076.1"/>
    <property type="molecule type" value="Genomic_DNA"/>
</dbReference>
<proteinExistence type="predicted"/>
<organism evidence="2 3">
    <name type="scientific">Cotesia typhae</name>
    <dbReference type="NCBI Taxonomy" id="2053667"/>
    <lineage>
        <taxon>Eukaryota</taxon>
        <taxon>Metazoa</taxon>
        <taxon>Ecdysozoa</taxon>
        <taxon>Arthropoda</taxon>
        <taxon>Hexapoda</taxon>
        <taxon>Insecta</taxon>
        <taxon>Pterygota</taxon>
        <taxon>Neoptera</taxon>
        <taxon>Endopterygota</taxon>
        <taxon>Hymenoptera</taxon>
        <taxon>Apocrita</taxon>
        <taxon>Ichneumonoidea</taxon>
        <taxon>Braconidae</taxon>
        <taxon>Microgastrinae</taxon>
        <taxon>Cotesia</taxon>
    </lineage>
</organism>
<reference evidence="2" key="2">
    <citation type="submission" date="2021-04" db="EMBL/GenBank/DDBJ databases">
        <title>Genome-wide patterns of bracovirus chromosomal integration into multiple host tissues during parasitism.</title>
        <authorList>
            <person name="Chebbi M.A.C."/>
        </authorList>
    </citation>
    <scope>NUCLEOTIDE SEQUENCE</scope>
    <source>
        <tissue evidence="2">Whole body</tissue>
    </source>
</reference>
<accession>A0A8J5QRX8</accession>
<name>A0A8J5QRX8_9HYME</name>
<feature type="compositionally biased region" description="Low complexity" evidence="1">
    <location>
        <begin position="69"/>
        <end position="86"/>
    </location>
</feature>
<sequence>MFLSGFSLKVDKSLSMHILLKKKLRECKKKRKITEEIVRLRSNPGGAELWYDESWGRIGWMKRRKNELLSNGEPSPSASSSLADDSGSNEEGKTHTPVLCSTPVGVNHHKGDSALNKSSRNTNTGI</sequence>
<keyword evidence="3" id="KW-1185">Reference proteome</keyword>
<protein>
    <submittedName>
        <fullName evidence="2">Uncharacterized protein</fullName>
    </submittedName>
</protein>
<reference evidence="2" key="1">
    <citation type="submission" date="2020-03" db="EMBL/GenBank/DDBJ databases">
        <authorList>
            <person name="Chebbi M.A."/>
            <person name="Drezen J.M."/>
        </authorList>
    </citation>
    <scope>NUCLEOTIDE SEQUENCE</scope>
    <source>
        <tissue evidence="2">Whole body</tissue>
    </source>
</reference>
<evidence type="ECO:0000313" key="2">
    <source>
        <dbReference type="EMBL" id="KAG8037076.1"/>
    </source>
</evidence>